<reference evidence="5" key="1">
    <citation type="submission" date="2016-12" db="EMBL/GenBank/DDBJ databases">
        <title>Mouse lemur reference genome and diversity panel.</title>
        <authorList>
            <person name="Harris R."/>
            <person name="Larsen P."/>
            <person name="Liu Y."/>
            <person name="Hughes D.S."/>
            <person name="Murali S."/>
            <person name="Raveendran M."/>
            <person name="Korchina V."/>
            <person name="Wang M."/>
            <person name="Jhangiani S."/>
            <person name="Bandaranaike D."/>
            <person name="Bellair M."/>
            <person name="Blankenburg K."/>
            <person name="Chao H."/>
            <person name="Dahdouli M."/>
            <person name="Dinh H."/>
            <person name="Doddapaneni H."/>
            <person name="English A."/>
            <person name="Firestine M."/>
            <person name="Gnanaolivu R."/>
            <person name="Gross S."/>
            <person name="Hernandez B."/>
            <person name="Javaid M."/>
            <person name="Jayaseelan J."/>
            <person name="Jones J."/>
            <person name="Khan Z."/>
            <person name="Kovar C."/>
            <person name="Kurapati P."/>
            <person name="Le B."/>
            <person name="Lee S."/>
            <person name="Li M."/>
            <person name="Mathew T."/>
            <person name="Narasimhan A."/>
            <person name="Ngo D."/>
            <person name="Nguyen L."/>
            <person name="Okwuonu G."/>
            <person name="Ongeri F."/>
            <person name="Osuji N."/>
            <person name="Pu L.-L."/>
            <person name="Puazo M."/>
            <person name="Quiroz J."/>
            <person name="Raj R."/>
            <person name="Rajbhandari K."/>
            <person name="Reid J.G."/>
            <person name="Santibanez J."/>
            <person name="Sexton D."/>
            <person name="Skinner E."/>
            <person name="Vee V."/>
            <person name="Weissenberger G."/>
            <person name="Wu Y."/>
            <person name="Xin Y."/>
            <person name="Han Y."/>
            <person name="Campbell C."/>
            <person name="Brown A."/>
            <person name="Sullivan B."/>
            <person name="Shelton J."/>
            <person name="Brown S."/>
            <person name="Dudchenko O."/>
            <person name="Machol I."/>
            <person name="Durand N."/>
            <person name="Shamim M."/>
            <person name="Lieberman A."/>
            <person name="Muzny D.M."/>
            <person name="Richards S."/>
            <person name="Yoder A."/>
            <person name="Worley K.C."/>
            <person name="Rogers J."/>
            <person name="Gibbs R.A."/>
        </authorList>
    </citation>
    <scope>NUCLEOTIDE SEQUENCE [LARGE SCALE GENOMIC DNA]</scope>
</reference>
<gene>
    <name evidence="5" type="primary">LOC105869880</name>
</gene>
<evidence type="ECO:0000256" key="3">
    <source>
        <dbReference type="ARBA" id="ARBA00023274"/>
    </source>
</evidence>
<dbReference type="SUPFAM" id="SSF57829">
    <property type="entry name" value="Zn-binding ribosomal proteins"/>
    <property type="match status" value="1"/>
</dbReference>
<sequence length="54" mass="6518">MVNVPKTRQTFCKKCGKHQPHKVTQYKKGKDSLYAQGKRHHDRKKRLKLQRRLC</sequence>
<dbReference type="PANTHER" id="PTHR10369">
    <property type="entry name" value="60S RIBOSOMAL PROTEIN L36A/L44"/>
    <property type="match status" value="1"/>
</dbReference>
<evidence type="ECO:0000313" key="5">
    <source>
        <dbReference type="Ensembl" id="ENSMICP00000022114.2"/>
    </source>
</evidence>
<protein>
    <recommendedName>
        <fullName evidence="7">60S ribosomal protein L36a-like</fullName>
    </recommendedName>
</protein>
<dbReference type="GO" id="GO:0006412">
    <property type="term" value="P:translation"/>
    <property type="evidence" value="ECO:0007669"/>
    <property type="project" value="InterPro"/>
</dbReference>
<evidence type="ECO:0008006" key="7">
    <source>
        <dbReference type="Google" id="ProtNLM"/>
    </source>
</evidence>
<evidence type="ECO:0000256" key="4">
    <source>
        <dbReference type="SAM" id="MobiDB-lite"/>
    </source>
</evidence>
<dbReference type="Pfam" id="PF00935">
    <property type="entry name" value="Ribosomal_L44"/>
    <property type="match status" value="1"/>
</dbReference>
<dbReference type="InterPro" id="IPR011332">
    <property type="entry name" value="Ribosomal_zn-bd"/>
</dbReference>
<dbReference type="AlphaFoldDB" id="A0A8C5VFR1"/>
<keyword evidence="3" id="KW-0687">Ribonucleoprotein</keyword>
<keyword evidence="6" id="KW-1185">Reference proteome</keyword>
<dbReference type="Ensembl" id="ENSMICT00000049658.2">
    <property type="protein sequence ID" value="ENSMICP00000022114.2"/>
    <property type="gene ID" value="ENSMICG00000038757.2"/>
</dbReference>
<evidence type="ECO:0000313" key="6">
    <source>
        <dbReference type="Proteomes" id="UP000694394"/>
    </source>
</evidence>
<evidence type="ECO:0000256" key="1">
    <source>
        <dbReference type="ARBA" id="ARBA00009364"/>
    </source>
</evidence>
<feature type="region of interest" description="Disordered" evidence="4">
    <location>
        <begin position="22"/>
        <end position="54"/>
    </location>
</feature>
<dbReference type="GO" id="GO:1990904">
    <property type="term" value="C:ribonucleoprotein complex"/>
    <property type="evidence" value="ECO:0007669"/>
    <property type="project" value="UniProtKB-KW"/>
</dbReference>
<evidence type="ECO:0000256" key="2">
    <source>
        <dbReference type="ARBA" id="ARBA00022980"/>
    </source>
</evidence>
<comment type="similarity">
    <text evidence="1">Belongs to the eukaryotic ribosomal protein eL42 family.</text>
</comment>
<proteinExistence type="inferred from homology"/>
<name>A0A8C5VFR1_MICMU</name>
<dbReference type="GeneTree" id="ENSGT00390000018085"/>
<dbReference type="EMBL" id="ABDC03013261">
    <property type="status" value="NOT_ANNOTATED_CDS"/>
    <property type="molecule type" value="Genomic_DNA"/>
</dbReference>
<dbReference type="Proteomes" id="UP000694394">
    <property type="component" value="Chromosome 9"/>
</dbReference>
<reference evidence="5" key="3">
    <citation type="submission" date="2025-09" db="UniProtKB">
        <authorList>
            <consortium name="Ensembl"/>
        </authorList>
    </citation>
    <scope>IDENTIFICATION</scope>
</reference>
<reference evidence="5" key="2">
    <citation type="submission" date="2025-08" db="UniProtKB">
        <authorList>
            <consortium name="Ensembl"/>
        </authorList>
    </citation>
    <scope>IDENTIFICATION</scope>
</reference>
<dbReference type="InterPro" id="IPR053708">
    <property type="entry name" value="Ribosomal_LSU_eL42"/>
</dbReference>
<dbReference type="InterPro" id="IPR000552">
    <property type="entry name" value="Ribosomal_eL44"/>
</dbReference>
<organism evidence="5 6">
    <name type="scientific">Microcebus murinus</name>
    <name type="common">Gray mouse lemur</name>
    <name type="synonym">Lemur murinus</name>
    <dbReference type="NCBI Taxonomy" id="30608"/>
    <lineage>
        <taxon>Eukaryota</taxon>
        <taxon>Metazoa</taxon>
        <taxon>Chordata</taxon>
        <taxon>Craniata</taxon>
        <taxon>Vertebrata</taxon>
        <taxon>Euteleostomi</taxon>
        <taxon>Mammalia</taxon>
        <taxon>Eutheria</taxon>
        <taxon>Euarchontoglires</taxon>
        <taxon>Primates</taxon>
        <taxon>Strepsirrhini</taxon>
        <taxon>Lemuriformes</taxon>
        <taxon>Cheirogaleidae</taxon>
        <taxon>Microcebus</taxon>
    </lineage>
</organism>
<keyword evidence="2" id="KW-0689">Ribosomal protein</keyword>
<accession>A0A8C5VFR1</accession>
<dbReference type="GO" id="GO:0005840">
    <property type="term" value="C:ribosome"/>
    <property type="evidence" value="ECO:0007669"/>
    <property type="project" value="UniProtKB-KW"/>
</dbReference>
<dbReference type="Gene3D" id="3.10.450.80">
    <property type="match status" value="1"/>
</dbReference>
<dbReference type="GO" id="GO:0003735">
    <property type="term" value="F:structural constituent of ribosome"/>
    <property type="evidence" value="ECO:0007669"/>
    <property type="project" value="InterPro"/>
</dbReference>
<feature type="compositionally biased region" description="Basic residues" evidence="4">
    <location>
        <begin position="37"/>
        <end position="54"/>
    </location>
</feature>